<proteinExistence type="predicted"/>
<dbReference type="EMBL" id="JAVEPI010000001">
    <property type="protein sequence ID" value="KAK1444791.1"/>
    <property type="molecule type" value="Genomic_DNA"/>
</dbReference>
<dbReference type="SUPFAM" id="SSF51230">
    <property type="entry name" value="Single hybrid motif"/>
    <property type="match status" value="1"/>
</dbReference>
<comment type="caution">
    <text evidence="1">The sequence shown here is derived from an EMBL/GenBank/DDBJ whole genome shotgun (WGS) entry which is preliminary data.</text>
</comment>
<evidence type="ECO:0000313" key="1">
    <source>
        <dbReference type="EMBL" id="KAK1444791.1"/>
    </source>
</evidence>
<evidence type="ECO:0000313" key="2">
    <source>
        <dbReference type="Proteomes" id="UP001230268"/>
    </source>
</evidence>
<organism evidence="1 2">
    <name type="scientific">Babesia gibsoni</name>
    <dbReference type="NCBI Taxonomy" id="33632"/>
    <lineage>
        <taxon>Eukaryota</taxon>
        <taxon>Sar</taxon>
        <taxon>Alveolata</taxon>
        <taxon>Apicomplexa</taxon>
        <taxon>Aconoidasida</taxon>
        <taxon>Piroplasmida</taxon>
        <taxon>Babesiidae</taxon>
        <taxon>Babesia</taxon>
    </lineage>
</organism>
<keyword evidence="2" id="KW-1185">Reference proteome</keyword>
<gene>
    <name evidence="1" type="ORF">BgAZ_106970</name>
</gene>
<dbReference type="InterPro" id="IPR033753">
    <property type="entry name" value="GCV_H/Fam206"/>
</dbReference>
<dbReference type="AlphaFoldDB" id="A0AAD8UTP0"/>
<dbReference type="Pfam" id="PF01597">
    <property type="entry name" value="GCV_H"/>
    <property type="match status" value="1"/>
</dbReference>
<name>A0AAD8UTP0_BABGI</name>
<reference evidence="1" key="1">
    <citation type="submission" date="2023-08" db="EMBL/GenBank/DDBJ databases">
        <title>Draft sequence of the Babesia gibsoni genome.</title>
        <authorList>
            <person name="Yamagishi J.Y."/>
            <person name="Xuan X.X."/>
        </authorList>
    </citation>
    <scope>NUCLEOTIDE SEQUENCE</scope>
    <source>
        <strain evidence="1">Azabu</strain>
    </source>
</reference>
<dbReference type="Proteomes" id="UP001230268">
    <property type="component" value="Unassembled WGS sequence"/>
</dbReference>
<dbReference type="Gene3D" id="2.40.50.100">
    <property type="match status" value="1"/>
</dbReference>
<dbReference type="InterPro" id="IPR011053">
    <property type="entry name" value="Single_hybrid_motif"/>
</dbReference>
<accession>A0AAD8UTP0</accession>
<protein>
    <submittedName>
        <fullName evidence="1">Uncharacterized protein</fullName>
    </submittedName>
</protein>
<sequence>MVKLASSLLTGSRLVGAGLGNVRARAAAAGRLFGTLPEATVFNNEYVLKPVPGEAGKYYLAFTKDKMGDLKDLSFIDFTKERRIKKNDFLLSVESAKTMFDFMSPATLEIIAVNKKFAEKPSEDVLKELKADPELDDNYLMIVKIEEGETKGE</sequence>